<evidence type="ECO:0000256" key="5">
    <source>
        <dbReference type="PIRSR" id="PIRSR601486-1"/>
    </source>
</evidence>
<dbReference type="InterPro" id="IPR009050">
    <property type="entry name" value="Globin-like_sf"/>
</dbReference>
<dbReference type="Proteomes" id="UP000183685">
    <property type="component" value="Unassembled WGS sequence"/>
</dbReference>
<dbReference type="EMBL" id="FNAK01000008">
    <property type="protein sequence ID" value="SDE61017.1"/>
    <property type="molecule type" value="Genomic_DNA"/>
</dbReference>
<keyword evidence="7" id="KW-1185">Reference proteome</keyword>
<keyword evidence="1" id="KW-0813">Transport</keyword>
<dbReference type="InterPro" id="IPR001486">
    <property type="entry name" value="Hemoglobin_trunc"/>
</dbReference>
<evidence type="ECO:0000256" key="3">
    <source>
        <dbReference type="ARBA" id="ARBA00022723"/>
    </source>
</evidence>
<evidence type="ECO:0000313" key="6">
    <source>
        <dbReference type="EMBL" id="SDE61017.1"/>
    </source>
</evidence>
<gene>
    <name evidence="6" type="ORF">SAMN04488071_3377</name>
</gene>
<dbReference type="Pfam" id="PF01152">
    <property type="entry name" value="Bac_globin"/>
    <property type="match status" value="1"/>
</dbReference>
<keyword evidence="2 5" id="KW-0349">Heme</keyword>
<dbReference type="RefSeq" id="WP_082714418.1">
    <property type="nucleotide sequence ID" value="NZ_FNAK01000008.1"/>
</dbReference>
<dbReference type="STRING" id="637679.GCA_001550055_00156"/>
<dbReference type="SUPFAM" id="SSF46458">
    <property type="entry name" value="Globin-like"/>
    <property type="match status" value="1"/>
</dbReference>
<dbReference type="AlphaFoldDB" id="A0A1G7EBJ8"/>
<evidence type="ECO:0000256" key="4">
    <source>
        <dbReference type="ARBA" id="ARBA00023004"/>
    </source>
</evidence>
<dbReference type="GO" id="GO:0019825">
    <property type="term" value="F:oxygen binding"/>
    <property type="evidence" value="ECO:0007669"/>
    <property type="project" value="InterPro"/>
</dbReference>
<dbReference type="GO" id="GO:0046872">
    <property type="term" value="F:metal ion binding"/>
    <property type="evidence" value="ECO:0007669"/>
    <property type="project" value="UniProtKB-KW"/>
</dbReference>
<name>A0A1G7EBJ8_9PROT</name>
<accession>A0A1G7EBJ8</accession>
<dbReference type="GO" id="GO:0020037">
    <property type="term" value="F:heme binding"/>
    <property type="evidence" value="ECO:0007669"/>
    <property type="project" value="InterPro"/>
</dbReference>
<organism evidence="6 7">
    <name type="scientific">Kordiimonas lacus</name>
    <dbReference type="NCBI Taxonomy" id="637679"/>
    <lineage>
        <taxon>Bacteria</taxon>
        <taxon>Pseudomonadati</taxon>
        <taxon>Pseudomonadota</taxon>
        <taxon>Alphaproteobacteria</taxon>
        <taxon>Kordiimonadales</taxon>
        <taxon>Kordiimonadaceae</taxon>
        <taxon>Kordiimonas</taxon>
    </lineage>
</organism>
<evidence type="ECO:0000256" key="1">
    <source>
        <dbReference type="ARBA" id="ARBA00022448"/>
    </source>
</evidence>
<keyword evidence="3 5" id="KW-0479">Metal-binding</keyword>
<sequence length="134" mass="15322">MPLPLDPKIDRAMIHAFVVDFYGRVRLDDTLGPIFNERLEGHWEEHFDKLTDFWMTVLGGIPAYKGNPFGAHHQVVKEGQHRMKADHFDIWLTYFDASTAATLPAELAAIAREKARRIADSLRQGLFFRLSAAE</sequence>
<evidence type="ECO:0000313" key="7">
    <source>
        <dbReference type="Proteomes" id="UP000183685"/>
    </source>
</evidence>
<dbReference type="InterPro" id="IPR012292">
    <property type="entry name" value="Globin/Proto"/>
</dbReference>
<dbReference type="Gene3D" id="1.10.490.10">
    <property type="entry name" value="Globins"/>
    <property type="match status" value="1"/>
</dbReference>
<dbReference type="CDD" id="cd08916">
    <property type="entry name" value="TrHb3_P"/>
    <property type="match status" value="1"/>
</dbReference>
<evidence type="ECO:0000256" key="2">
    <source>
        <dbReference type="ARBA" id="ARBA00022617"/>
    </source>
</evidence>
<reference evidence="6 7" key="1">
    <citation type="submission" date="2016-10" db="EMBL/GenBank/DDBJ databases">
        <authorList>
            <person name="de Groot N.N."/>
        </authorList>
    </citation>
    <scope>NUCLEOTIDE SEQUENCE [LARGE SCALE GENOMIC DNA]</scope>
    <source>
        <strain evidence="6 7">CGMCC 1.9109</strain>
    </source>
</reference>
<dbReference type="OrthoDB" id="25954at2"/>
<proteinExistence type="predicted"/>
<protein>
    <submittedName>
        <fullName evidence="6">Hemoglobin</fullName>
    </submittedName>
</protein>
<feature type="binding site" description="distal binding residue" evidence="5">
    <location>
        <position position="73"/>
    </location>
    <ligand>
        <name>heme</name>
        <dbReference type="ChEBI" id="CHEBI:30413"/>
    </ligand>
    <ligandPart>
        <name>Fe</name>
        <dbReference type="ChEBI" id="CHEBI:18248"/>
    </ligandPart>
</feature>
<keyword evidence="4 5" id="KW-0408">Iron</keyword>